<feature type="transmembrane region" description="Helical" evidence="10">
    <location>
        <begin position="198"/>
        <end position="222"/>
    </location>
</feature>
<evidence type="ECO:0000256" key="10">
    <source>
        <dbReference type="SAM" id="Phobius"/>
    </source>
</evidence>
<keyword evidence="9" id="KW-0046">Antibiotic resistance</keyword>
<dbReference type="GO" id="GO:0046677">
    <property type="term" value="P:response to antibiotic"/>
    <property type="evidence" value="ECO:0007669"/>
    <property type="project" value="UniProtKB-KW"/>
</dbReference>
<dbReference type="AlphaFoldDB" id="D9SR88"/>
<evidence type="ECO:0000313" key="11">
    <source>
        <dbReference type="EMBL" id="ADL50376.1"/>
    </source>
</evidence>
<feature type="transmembrane region" description="Helical" evidence="10">
    <location>
        <begin position="70"/>
        <end position="89"/>
    </location>
</feature>
<dbReference type="Pfam" id="PF01554">
    <property type="entry name" value="MatE"/>
    <property type="match status" value="2"/>
</dbReference>
<evidence type="ECO:0000256" key="3">
    <source>
        <dbReference type="ARBA" id="ARBA00022106"/>
    </source>
</evidence>
<dbReference type="InterPro" id="IPR051327">
    <property type="entry name" value="MATE_MepA_subfamily"/>
</dbReference>
<dbReference type="InterPro" id="IPR048279">
    <property type="entry name" value="MdtK-like"/>
</dbReference>
<dbReference type="InterPro" id="IPR002528">
    <property type="entry name" value="MATE_fam"/>
</dbReference>
<protein>
    <recommendedName>
        <fullName evidence="3">Multidrug export protein MepA</fullName>
    </recommendedName>
</protein>
<evidence type="ECO:0000256" key="9">
    <source>
        <dbReference type="ARBA" id="ARBA00023251"/>
    </source>
</evidence>
<dbReference type="GO" id="GO:0042910">
    <property type="term" value="F:xenobiotic transmembrane transporter activity"/>
    <property type="evidence" value="ECO:0007669"/>
    <property type="project" value="InterPro"/>
</dbReference>
<dbReference type="OrthoDB" id="9811110at2"/>
<evidence type="ECO:0000256" key="4">
    <source>
        <dbReference type="ARBA" id="ARBA00022448"/>
    </source>
</evidence>
<sequence length="469" mass="51446">MLAGNKTSKSNDEFLTGNIGKLLFMFAFPAVLSWLVAELYNLVDSIFVGHAVGALGVGGISIAFPVQRFFTAIAMLVSIGTCTYVARTLGENDKEKINKIIPNALMILTVVVLVLAIAAFVFIDKLIIMLGSTENIFPYAKTYISIILVGVIFQGLATVMSYILTAFGNTRIVLVSNIVGIVFNTLICDLLTRVFHFGIAGVAVATVVSQTLAFVYVLHVFLKAKETLELKFVIKAEIKIIKTIVFIGFSTFIIEISDAIVSVILNVLLGAIGGDMPIVAIGLITKISMFLFITVIGISSAMQPIAAYNIGAGCKARVKKILDLAMIAATVSSTIVWVITMIFTKQFIGIFVSDIEIIEYTADAFRKVVMIFPILATYYVSIYYYQAKAMVKESFILSILRQLILFIPLAFIMVEIFGVVGAWYAYPVSDLLSFLIALVFMRKQHKVDKLEIEEEMILNSKSSNRIVTA</sequence>
<feature type="transmembrane region" description="Helical" evidence="10">
    <location>
        <begin position="47"/>
        <end position="64"/>
    </location>
</feature>
<proteinExistence type="inferred from homology"/>
<keyword evidence="12" id="KW-1185">Reference proteome</keyword>
<reference evidence="11 12" key="1">
    <citation type="submission" date="2010-08" db="EMBL/GenBank/DDBJ databases">
        <title>Complete sequence of Clostridium cellulovorans 743B.</title>
        <authorList>
            <consortium name="US DOE Joint Genome Institute"/>
            <person name="Lucas S."/>
            <person name="Copeland A."/>
            <person name="Lapidus A."/>
            <person name="Cheng J.-F."/>
            <person name="Bruce D."/>
            <person name="Goodwin L."/>
            <person name="Pitluck S."/>
            <person name="Chertkov O."/>
            <person name="Detter J.C."/>
            <person name="Han C."/>
            <person name="Tapia R."/>
            <person name="Land M."/>
            <person name="Hauser L."/>
            <person name="Chang Y.-J."/>
            <person name="Jeffries C."/>
            <person name="Kyrpides N."/>
            <person name="Ivanova N."/>
            <person name="Mikhailova N."/>
            <person name="Hemme C.L."/>
            <person name="Woyke T."/>
        </authorList>
    </citation>
    <scope>NUCLEOTIDE SEQUENCE [LARGE SCALE GENOMIC DNA]</scope>
    <source>
        <strain evidence="12">ATCC 35296 / DSM 3052 / OCM 3 / 743B</strain>
    </source>
</reference>
<keyword evidence="6 10" id="KW-0812">Transmembrane</keyword>
<dbReference type="RefSeq" id="WP_010074844.1">
    <property type="nucleotide sequence ID" value="NC_014393.1"/>
</dbReference>
<dbReference type="EMBL" id="CP002160">
    <property type="protein sequence ID" value="ADL50376.1"/>
    <property type="molecule type" value="Genomic_DNA"/>
</dbReference>
<comment type="similarity">
    <text evidence="2">Belongs to the multi antimicrobial extrusion (MATE) (TC 2.A.66.1) family. MepA subfamily.</text>
</comment>
<evidence type="ECO:0000256" key="6">
    <source>
        <dbReference type="ARBA" id="ARBA00022692"/>
    </source>
</evidence>
<keyword evidence="4" id="KW-0813">Transport</keyword>
<dbReference type="GO" id="GO:0015297">
    <property type="term" value="F:antiporter activity"/>
    <property type="evidence" value="ECO:0007669"/>
    <property type="project" value="InterPro"/>
</dbReference>
<feature type="transmembrane region" description="Helical" evidence="10">
    <location>
        <begin position="397"/>
        <end position="417"/>
    </location>
</feature>
<dbReference type="PIRSF" id="PIRSF006603">
    <property type="entry name" value="DinF"/>
    <property type="match status" value="1"/>
</dbReference>
<evidence type="ECO:0000256" key="2">
    <source>
        <dbReference type="ARBA" id="ARBA00008417"/>
    </source>
</evidence>
<accession>D9SR88</accession>
<feature type="transmembrane region" description="Helical" evidence="10">
    <location>
        <begin position="243"/>
        <end position="272"/>
    </location>
</feature>
<name>D9SR88_CLOC7</name>
<dbReference type="NCBIfam" id="TIGR00797">
    <property type="entry name" value="matE"/>
    <property type="match status" value="1"/>
</dbReference>
<feature type="transmembrane region" description="Helical" evidence="10">
    <location>
        <begin position="364"/>
        <end position="385"/>
    </location>
</feature>
<dbReference type="Proteomes" id="UP000002730">
    <property type="component" value="Chromosome"/>
</dbReference>
<gene>
    <name evidence="11" type="ordered locus">Clocel_0605</name>
</gene>
<dbReference type="eggNOG" id="COG0534">
    <property type="taxonomic scope" value="Bacteria"/>
</dbReference>
<feature type="transmembrane region" description="Helical" evidence="10">
    <location>
        <begin position="101"/>
        <end position="123"/>
    </location>
</feature>
<keyword evidence="8 10" id="KW-0472">Membrane</keyword>
<feature type="transmembrane region" description="Helical" evidence="10">
    <location>
        <begin position="143"/>
        <end position="165"/>
    </location>
</feature>
<dbReference type="HOGENOM" id="CLU_012893_0_0_9"/>
<feature type="transmembrane region" description="Helical" evidence="10">
    <location>
        <begin position="22"/>
        <end position="40"/>
    </location>
</feature>
<comment type="subcellular location">
    <subcellularLocation>
        <location evidence="1">Cell membrane</location>
        <topology evidence="1">Multi-pass membrane protein</topology>
    </subcellularLocation>
</comment>
<dbReference type="KEGG" id="ccb:Clocel_0605"/>
<dbReference type="InterPro" id="IPR045070">
    <property type="entry name" value="MATE_MepA-like"/>
</dbReference>
<evidence type="ECO:0000256" key="8">
    <source>
        <dbReference type="ARBA" id="ARBA00023136"/>
    </source>
</evidence>
<dbReference type="GO" id="GO:0005886">
    <property type="term" value="C:plasma membrane"/>
    <property type="evidence" value="ECO:0007669"/>
    <property type="project" value="UniProtKB-SubCell"/>
</dbReference>
<feature type="transmembrane region" description="Helical" evidence="10">
    <location>
        <begin position="172"/>
        <end position="192"/>
    </location>
</feature>
<dbReference type="PANTHER" id="PTHR43823:SF3">
    <property type="entry name" value="MULTIDRUG EXPORT PROTEIN MEPA"/>
    <property type="match status" value="1"/>
</dbReference>
<evidence type="ECO:0000256" key="1">
    <source>
        <dbReference type="ARBA" id="ARBA00004651"/>
    </source>
</evidence>
<evidence type="ECO:0000256" key="7">
    <source>
        <dbReference type="ARBA" id="ARBA00022989"/>
    </source>
</evidence>
<dbReference type="STRING" id="573061.Clocel_0605"/>
<dbReference type="CDD" id="cd13143">
    <property type="entry name" value="MATE_MepA_like"/>
    <property type="match status" value="1"/>
</dbReference>
<feature type="transmembrane region" description="Helical" evidence="10">
    <location>
        <begin position="321"/>
        <end position="344"/>
    </location>
</feature>
<evidence type="ECO:0000256" key="5">
    <source>
        <dbReference type="ARBA" id="ARBA00022475"/>
    </source>
</evidence>
<evidence type="ECO:0000313" key="12">
    <source>
        <dbReference type="Proteomes" id="UP000002730"/>
    </source>
</evidence>
<keyword evidence="5" id="KW-1003">Cell membrane</keyword>
<keyword evidence="7 10" id="KW-1133">Transmembrane helix</keyword>
<feature type="transmembrane region" description="Helical" evidence="10">
    <location>
        <begin position="278"/>
        <end position="300"/>
    </location>
</feature>
<organism evidence="11 12">
    <name type="scientific">Clostridium cellulovorans (strain ATCC 35296 / DSM 3052 / OCM 3 / 743B)</name>
    <dbReference type="NCBI Taxonomy" id="573061"/>
    <lineage>
        <taxon>Bacteria</taxon>
        <taxon>Bacillati</taxon>
        <taxon>Bacillota</taxon>
        <taxon>Clostridia</taxon>
        <taxon>Eubacteriales</taxon>
        <taxon>Clostridiaceae</taxon>
        <taxon>Clostridium</taxon>
    </lineage>
</organism>
<dbReference type="PANTHER" id="PTHR43823">
    <property type="entry name" value="SPORULATION PROTEIN YKVU"/>
    <property type="match status" value="1"/>
</dbReference>
<feature type="transmembrane region" description="Helical" evidence="10">
    <location>
        <begin position="423"/>
        <end position="441"/>
    </location>
</feature>